<dbReference type="SUPFAM" id="SSF52540">
    <property type="entry name" value="P-loop containing nucleoside triphosphate hydrolases"/>
    <property type="match status" value="1"/>
</dbReference>
<keyword evidence="3" id="KW-1185">Reference proteome</keyword>
<dbReference type="eggNOG" id="COG1672">
    <property type="taxonomic scope" value="Bacteria"/>
</dbReference>
<organism evidence="2 3">
    <name type="scientific">Slackia piriformis YIT 12062</name>
    <dbReference type="NCBI Taxonomy" id="742818"/>
    <lineage>
        <taxon>Bacteria</taxon>
        <taxon>Bacillati</taxon>
        <taxon>Actinomycetota</taxon>
        <taxon>Coriobacteriia</taxon>
        <taxon>Eggerthellales</taxon>
        <taxon>Eggerthellaceae</taxon>
        <taxon>Slackia</taxon>
    </lineage>
</organism>
<gene>
    <name evidence="2" type="ORF">HMPREF9451_00131</name>
</gene>
<dbReference type="InParanoid" id="K0YMM7"/>
<comment type="caution">
    <text evidence="2">The sequence shown here is derived from an EMBL/GenBank/DDBJ whole genome shotgun (WGS) entry which is preliminary data.</text>
</comment>
<evidence type="ECO:0000259" key="1">
    <source>
        <dbReference type="Pfam" id="PF13191"/>
    </source>
</evidence>
<reference evidence="2 3" key="1">
    <citation type="submission" date="2012-08" db="EMBL/GenBank/DDBJ databases">
        <title>The Genome Sequence of Slackia piriformis YIT 12062.</title>
        <authorList>
            <consortium name="The Broad Institute Genome Sequencing Platform"/>
            <person name="Earl A."/>
            <person name="Ward D."/>
            <person name="Feldgarden M."/>
            <person name="Gevers D."/>
            <person name="Morotomi M."/>
            <person name="Walker B."/>
            <person name="Young S.K."/>
            <person name="Zeng Q."/>
            <person name="Gargeya S."/>
            <person name="Fitzgerald M."/>
            <person name="Haas B."/>
            <person name="Abouelleil A."/>
            <person name="Alvarado L."/>
            <person name="Arachchi H.M."/>
            <person name="Berlin A.M."/>
            <person name="Chapman S.B."/>
            <person name="Goldberg J."/>
            <person name="Griggs A."/>
            <person name="Gujja S."/>
            <person name="Hansen M."/>
            <person name="Howarth C."/>
            <person name="Imamovic A."/>
            <person name="Larimer J."/>
            <person name="McCowen C."/>
            <person name="Montmayeur A."/>
            <person name="Murphy C."/>
            <person name="Neiman D."/>
            <person name="Pearson M."/>
            <person name="Priest M."/>
            <person name="Roberts A."/>
            <person name="Saif S."/>
            <person name="Shea T."/>
            <person name="Sisk P."/>
            <person name="Sykes S."/>
            <person name="Wortman J."/>
            <person name="Nusbaum C."/>
            <person name="Birren B."/>
        </authorList>
    </citation>
    <scope>NUCLEOTIDE SEQUENCE [LARGE SCALE GENOMIC DNA]</scope>
    <source>
        <strain evidence="2 3">YIT 12062</strain>
    </source>
</reference>
<dbReference type="HOGENOM" id="CLU_058580_1_0_11"/>
<dbReference type="Proteomes" id="UP000006069">
    <property type="component" value="Unassembled WGS sequence"/>
</dbReference>
<dbReference type="Gene3D" id="3.40.50.300">
    <property type="entry name" value="P-loop containing nucleotide triphosphate hydrolases"/>
    <property type="match status" value="1"/>
</dbReference>
<accession>K0YMM7</accession>
<proteinExistence type="predicted"/>
<evidence type="ECO:0000313" key="2">
    <source>
        <dbReference type="EMBL" id="EJZ84528.1"/>
    </source>
</evidence>
<dbReference type="PANTHER" id="PTHR34301:SF8">
    <property type="entry name" value="ATPASE DOMAIN-CONTAINING PROTEIN"/>
    <property type="match status" value="1"/>
</dbReference>
<dbReference type="InterPro" id="IPR027417">
    <property type="entry name" value="P-loop_NTPase"/>
</dbReference>
<dbReference type="EMBL" id="ADMD01000001">
    <property type="protein sequence ID" value="EJZ84528.1"/>
    <property type="molecule type" value="Genomic_DNA"/>
</dbReference>
<dbReference type="PATRIC" id="fig|742818.3.peg.145"/>
<dbReference type="AlphaFoldDB" id="K0YMM7"/>
<dbReference type="InterPro" id="IPR041664">
    <property type="entry name" value="AAA_16"/>
</dbReference>
<feature type="domain" description="Orc1-like AAA ATPase" evidence="1">
    <location>
        <begin position="17"/>
        <end position="168"/>
    </location>
</feature>
<dbReference type="PANTHER" id="PTHR34301">
    <property type="entry name" value="DNA-BINDING PROTEIN-RELATED"/>
    <property type="match status" value="1"/>
</dbReference>
<sequence length="367" mass="40598">MANPFTPTFGIIPPFMAGREALIEELSSAFSNGLGDPNLCTIVSGARGAGKTALLSFMASEAESQGWITARTTAAEGMLEDILDQALVSARTFLDALDGRKLSGVSIGQFVSFEWDNEAPRVGNWRTQMNALLDQLAEQDIGLLITVDEVKVTVPEMKRLAQVYQHFVTEGRKVALLMAGLPQAVSALFGDDDVSFLRRARKHVLGRIPDGEIRDALLLTVNEGGRSISAEALDEAVGVIDGFPYMMQLVGYRMWAENPRSEQIALADARHGIELAKREMIEGILEYTYRELSDGDKRFLAAMLPDSQDSSLAAISRRMGVKSNYASQYKRRLLAQGVIGEYSKGYVRFDMPVFRDYLEQRLKEEQE</sequence>
<name>K0YMM7_9ACTN</name>
<dbReference type="Pfam" id="PF13191">
    <property type="entry name" value="AAA_16"/>
    <property type="match status" value="1"/>
</dbReference>
<evidence type="ECO:0000313" key="3">
    <source>
        <dbReference type="Proteomes" id="UP000006069"/>
    </source>
</evidence>
<protein>
    <recommendedName>
        <fullName evidence="1">Orc1-like AAA ATPase domain-containing protein</fullName>
    </recommendedName>
</protein>